<sequence length="65" mass="7474">MAQHRELHETPQQAAEGTGSPSPNRFSRLPERIRPEDTVETKPATLPDPARDQYNADEWLVRYCL</sequence>
<feature type="compositionally biased region" description="Polar residues" evidence="1">
    <location>
        <begin position="10"/>
        <end position="25"/>
    </location>
</feature>
<evidence type="ECO:0000256" key="1">
    <source>
        <dbReference type="SAM" id="MobiDB-lite"/>
    </source>
</evidence>
<gene>
    <name evidence="2" type="ORF">AVL59_15580</name>
    <name evidence="3" type="ORF">J2Z21_005234</name>
</gene>
<evidence type="ECO:0000313" key="5">
    <source>
        <dbReference type="Proteomes" id="UP001519309"/>
    </source>
</evidence>
<feature type="region of interest" description="Disordered" evidence="1">
    <location>
        <begin position="1"/>
        <end position="53"/>
    </location>
</feature>
<dbReference type="Proteomes" id="UP000092659">
    <property type="component" value="Chromosome"/>
</dbReference>
<evidence type="ECO:0000313" key="2">
    <source>
        <dbReference type="EMBL" id="ANP50855.1"/>
    </source>
</evidence>
<evidence type="ECO:0000313" key="3">
    <source>
        <dbReference type="EMBL" id="MBP2052252.1"/>
    </source>
</evidence>
<feature type="compositionally biased region" description="Basic and acidic residues" evidence="1">
    <location>
        <begin position="28"/>
        <end position="40"/>
    </location>
</feature>
<reference evidence="2 4" key="1">
    <citation type="submission" date="2016-06" db="EMBL/GenBank/DDBJ databases">
        <title>Complete genome sequence of Streptomyces griseochromogenes ATCC 14511, the Blasticidin S producer.</title>
        <authorList>
            <person name="Wu L."/>
        </authorList>
    </citation>
    <scope>NUCLEOTIDE SEQUENCE [LARGE SCALE GENOMIC DNA]</scope>
    <source>
        <strain evidence="2 4">ATCC 14511</strain>
    </source>
</reference>
<dbReference type="RefSeq" id="WP_067304288.1">
    <property type="nucleotide sequence ID" value="NZ_CP016279.1"/>
</dbReference>
<keyword evidence="5" id="KW-1185">Reference proteome</keyword>
<dbReference type="KEGG" id="sgs:AVL59_15580"/>
<dbReference type="AlphaFoldDB" id="A0A1B1AWD3"/>
<reference evidence="3 5" key="2">
    <citation type="submission" date="2021-03" db="EMBL/GenBank/DDBJ databases">
        <title>Genomic Encyclopedia of Type Strains, Phase IV (KMG-IV): sequencing the most valuable type-strain genomes for metagenomic binning, comparative biology and taxonomic classification.</title>
        <authorList>
            <person name="Goeker M."/>
        </authorList>
    </citation>
    <scope>NUCLEOTIDE SEQUENCE [LARGE SCALE GENOMIC DNA]</scope>
    <source>
        <strain evidence="3 5">DSM 40499</strain>
    </source>
</reference>
<dbReference type="Proteomes" id="UP001519309">
    <property type="component" value="Unassembled WGS sequence"/>
</dbReference>
<name>A0A1B1AWD3_9ACTN</name>
<accession>A0A1B1AWD3</accession>
<dbReference type="EMBL" id="JAGGLP010000010">
    <property type="protein sequence ID" value="MBP2052252.1"/>
    <property type="molecule type" value="Genomic_DNA"/>
</dbReference>
<protein>
    <submittedName>
        <fullName evidence="2">Uncharacterized protein</fullName>
    </submittedName>
</protein>
<dbReference type="EMBL" id="CP016279">
    <property type="protein sequence ID" value="ANP50855.1"/>
    <property type="molecule type" value="Genomic_DNA"/>
</dbReference>
<dbReference type="STRING" id="68214.AVL59_15580"/>
<proteinExistence type="predicted"/>
<evidence type="ECO:0000313" key="4">
    <source>
        <dbReference type="Proteomes" id="UP000092659"/>
    </source>
</evidence>
<organism evidence="2 4">
    <name type="scientific">Streptomyces griseochromogenes</name>
    <dbReference type="NCBI Taxonomy" id="68214"/>
    <lineage>
        <taxon>Bacteria</taxon>
        <taxon>Bacillati</taxon>
        <taxon>Actinomycetota</taxon>
        <taxon>Actinomycetes</taxon>
        <taxon>Kitasatosporales</taxon>
        <taxon>Streptomycetaceae</taxon>
        <taxon>Streptomyces</taxon>
    </lineage>
</organism>
<dbReference type="OrthoDB" id="3638127at2"/>